<evidence type="ECO:0000313" key="8">
    <source>
        <dbReference type="EMBL" id="CAF3877110.1"/>
    </source>
</evidence>
<accession>A0A819FZF1</accession>
<comment type="subunit">
    <text evidence="7">Component of the mitochondrial contact site and cristae organizing system (MICOS) complex.</text>
</comment>
<comment type="caution">
    <text evidence="8">The sequence shown here is derived from an EMBL/GenBank/DDBJ whole genome shotgun (WGS) entry which is preliminary data.</text>
</comment>
<proteinExistence type="inferred from homology"/>
<dbReference type="EMBL" id="CAJOAZ010001954">
    <property type="protein sequence ID" value="CAF3877110.1"/>
    <property type="molecule type" value="Genomic_DNA"/>
</dbReference>
<dbReference type="PANTHER" id="PTHR14564">
    <property type="entry name" value="MICOS COMPLEX SUBUNIT MIC26 / MIC27 FAMILY MEMBER"/>
    <property type="match status" value="1"/>
</dbReference>
<comment type="function">
    <text evidence="7">Component of the MICOS complex, a large protein complex of the mitochondrial inner membrane that plays crucial roles in the maintenance of crista junctions, inner membrane architecture, and formation of contact sites to the outer membrane.</text>
</comment>
<dbReference type="AlphaFoldDB" id="A0A819FZF1"/>
<comment type="subcellular location">
    <subcellularLocation>
        <location evidence="7">Mitochondrion inner membrane</location>
    </subcellularLocation>
    <subcellularLocation>
        <location evidence="1">Mitochondrion membrane</location>
    </subcellularLocation>
</comment>
<sequence>MANVRKSVDGRKRARTMEYIDNDVDINEEVPSQSNNHIGQHIHAQFDVSMSIIDETNLNESIFERRTTSVIPKPVKKKNNERLSLPRQMSDISLNQFISTTAKTTTELRGRDHVLRAMKPINPKPIMEFKNHKLIQDMIAKRQEKQETNKPISDFALNYGLIDNNGKVSKSRKTSDFIIDMAQQLENLKPTLTKRQTVDTTSPLLRVVKLKSVCNQLLCYCQYINDREDIILFLDPNNEQSKSLAVNDEIRIAGQSRFNMNLSELGSVALGITDVRKESSTDHNDEDIPMEITHTYDFNCSCDKCTSNPDLTPSFDLRKTFPDNNNEHQQTTSSVENVYESFTLALMTKKIFDLYATIIIFESDNINNKYIFIVRDGIGNCLQIILNDINGLQIEIQTQKYIFHKIEYLERIPSPKESNRWPYEDYTPPKKLFCFRSIDNQIIVCKHHTMPNTPDNDLRSTQSSRIVRVRDLPIYYDTKTDDIYRYVPRIDDDQQKTINNNNNNWLYSSISQTRQSMQQTWNDNKDLRLRIARGLETGEAHSKATIDYIRDDETFLPKVGVVTIAGLGGLLLGHKGGPIRKTFYSSVAALVALSACYPKQSANLLDQVYNRLKNESKNLFDTTATTQPTKIEYKDRILHTTKTENEPKVIVKGDYGQGTPADQHLYTTRGIVNPTVLDTEKKI</sequence>
<keyword evidence="3" id="KW-0812">Transmembrane</keyword>
<protein>
    <recommendedName>
        <fullName evidence="7">MICOS complex subunit</fullName>
    </recommendedName>
</protein>
<evidence type="ECO:0000256" key="4">
    <source>
        <dbReference type="ARBA" id="ARBA00022989"/>
    </source>
</evidence>
<evidence type="ECO:0000313" key="9">
    <source>
        <dbReference type="Proteomes" id="UP000663844"/>
    </source>
</evidence>
<dbReference type="GO" id="GO:0042407">
    <property type="term" value="P:cristae formation"/>
    <property type="evidence" value="ECO:0007669"/>
    <property type="project" value="InterPro"/>
</dbReference>
<comment type="similarity">
    <text evidence="2">Belongs to the apolipoprotein O/MICOS complex subunit Mic27 family.</text>
</comment>
<dbReference type="Proteomes" id="UP000663844">
    <property type="component" value="Unassembled WGS sequence"/>
</dbReference>
<organism evidence="8 9">
    <name type="scientific">Adineta steineri</name>
    <dbReference type="NCBI Taxonomy" id="433720"/>
    <lineage>
        <taxon>Eukaryota</taxon>
        <taxon>Metazoa</taxon>
        <taxon>Spiralia</taxon>
        <taxon>Gnathifera</taxon>
        <taxon>Rotifera</taxon>
        <taxon>Eurotatoria</taxon>
        <taxon>Bdelloidea</taxon>
        <taxon>Adinetida</taxon>
        <taxon>Adinetidae</taxon>
        <taxon>Adineta</taxon>
    </lineage>
</organism>
<evidence type="ECO:0000256" key="5">
    <source>
        <dbReference type="ARBA" id="ARBA00023128"/>
    </source>
</evidence>
<dbReference type="InterPro" id="IPR033182">
    <property type="entry name" value="MIC26/MIC27_animal"/>
</dbReference>
<dbReference type="InterPro" id="IPR019166">
    <property type="entry name" value="MIC26/MIC27"/>
</dbReference>
<keyword evidence="4" id="KW-1133">Transmembrane helix</keyword>
<dbReference type="GO" id="GO:0061617">
    <property type="term" value="C:MICOS complex"/>
    <property type="evidence" value="ECO:0007669"/>
    <property type="project" value="UniProtKB-UniRule"/>
</dbReference>
<evidence type="ECO:0000256" key="2">
    <source>
        <dbReference type="ARBA" id="ARBA00010904"/>
    </source>
</evidence>
<evidence type="ECO:0000256" key="7">
    <source>
        <dbReference type="RuleBase" id="RU363021"/>
    </source>
</evidence>
<gene>
    <name evidence="8" type="ORF">OXD698_LOCUS22688</name>
</gene>
<keyword evidence="7" id="KW-0999">Mitochondrion inner membrane</keyword>
<keyword evidence="5 7" id="KW-0496">Mitochondrion</keyword>
<reference evidence="8" key="1">
    <citation type="submission" date="2021-02" db="EMBL/GenBank/DDBJ databases">
        <authorList>
            <person name="Nowell W R."/>
        </authorList>
    </citation>
    <scope>NUCLEOTIDE SEQUENCE</scope>
</reference>
<evidence type="ECO:0000256" key="1">
    <source>
        <dbReference type="ARBA" id="ARBA00004325"/>
    </source>
</evidence>
<evidence type="ECO:0000256" key="3">
    <source>
        <dbReference type="ARBA" id="ARBA00022692"/>
    </source>
</evidence>
<evidence type="ECO:0000256" key="6">
    <source>
        <dbReference type="ARBA" id="ARBA00023136"/>
    </source>
</evidence>
<name>A0A819FZF1_9BILA</name>
<dbReference type="Pfam" id="PF09769">
    <property type="entry name" value="ApoO"/>
    <property type="match status" value="1"/>
</dbReference>
<keyword evidence="6" id="KW-0472">Membrane</keyword>